<comment type="similarity">
    <text evidence="1 5">Belongs to the flavin oxidoreductase frp family.</text>
</comment>
<evidence type="ECO:0000259" key="6">
    <source>
        <dbReference type="Pfam" id="PF00881"/>
    </source>
</evidence>
<dbReference type="EMBL" id="JAPYYP010000004">
    <property type="protein sequence ID" value="MDA5107673.1"/>
    <property type="molecule type" value="Genomic_DNA"/>
</dbReference>
<gene>
    <name evidence="7" type="primary">nfsA</name>
    <name evidence="7" type="ORF">O3V59_04815</name>
</gene>
<evidence type="ECO:0000313" key="8">
    <source>
        <dbReference type="Proteomes" id="UP001151071"/>
    </source>
</evidence>
<dbReference type="NCBIfam" id="NF008033">
    <property type="entry name" value="PRK10765.1"/>
    <property type="match status" value="1"/>
</dbReference>
<dbReference type="GO" id="GO:0016491">
    <property type="term" value="F:oxidoreductase activity"/>
    <property type="evidence" value="ECO:0007669"/>
    <property type="project" value="UniProtKB-UniRule"/>
</dbReference>
<accession>A0A9X3Z2H4</accession>
<dbReference type="SUPFAM" id="SSF55469">
    <property type="entry name" value="FMN-dependent nitroreductase-like"/>
    <property type="match status" value="1"/>
</dbReference>
<keyword evidence="2 5" id="KW-0285">Flavoprotein</keyword>
<dbReference type="InterPro" id="IPR029479">
    <property type="entry name" value="Nitroreductase"/>
</dbReference>
<feature type="domain" description="Nitroreductase" evidence="6">
    <location>
        <begin position="9"/>
        <end position="163"/>
    </location>
</feature>
<dbReference type="Gene3D" id="3.40.109.10">
    <property type="entry name" value="NADH Oxidase"/>
    <property type="match status" value="1"/>
</dbReference>
<dbReference type="PIRSF" id="PIRSF005426">
    <property type="entry name" value="Frp"/>
    <property type="match status" value="1"/>
</dbReference>
<dbReference type="InterPro" id="IPR016446">
    <property type="entry name" value="Flavin_OxRdtase_Frp"/>
</dbReference>
<dbReference type="InterPro" id="IPR000415">
    <property type="entry name" value="Nitroreductase-like"/>
</dbReference>
<dbReference type="RefSeq" id="WP_029100015.1">
    <property type="nucleotide sequence ID" value="NZ_JAPYYP010000004.1"/>
</dbReference>
<dbReference type="PANTHER" id="PTHR43425:SF2">
    <property type="entry name" value="OXYGEN-INSENSITIVE NADPH NITROREDUCTASE"/>
    <property type="match status" value="1"/>
</dbReference>
<protein>
    <submittedName>
        <fullName evidence="7">Oxygen-insensitive NADPH nitroreductase</fullName>
    </submittedName>
</protein>
<comment type="caution">
    <text evidence="7">The sequence shown here is derived from an EMBL/GenBank/DDBJ whole genome shotgun (WGS) entry which is preliminary data.</text>
</comment>
<sequence>MSTDVTRLIQSHRSIRKFTAAPIPEEVLQDVLTCAQWAPSSHNVQAYSVIVVKSAETKRQLAVLCGNQKWVETCPVFLVFCADFYRLKLACEMHGRELAADEVENLLVAAVDTALAAENVLLAARSHGLGGVMIGGIRNQPDEVTRLLQLPPLTFPVMGMCLGFPDQDVAQKPRLPQRAVVHAERYQTEHLHDALREYEDITAAYYAQRTGGERTDGWTAQLAEYLSSPRRQHLAAFLRQQGFPMK</sequence>
<dbReference type="Pfam" id="PF00881">
    <property type="entry name" value="Nitroreductase"/>
    <property type="match status" value="1"/>
</dbReference>
<evidence type="ECO:0000256" key="3">
    <source>
        <dbReference type="ARBA" id="ARBA00022643"/>
    </source>
</evidence>
<keyword evidence="5" id="KW-0521">NADP</keyword>
<keyword evidence="8" id="KW-1185">Reference proteome</keyword>
<evidence type="ECO:0000256" key="1">
    <source>
        <dbReference type="ARBA" id="ARBA00008366"/>
    </source>
</evidence>
<name>A0A9X3Z2H4_9BACL</name>
<proteinExistence type="inferred from homology"/>
<keyword evidence="4 5" id="KW-0560">Oxidoreductase</keyword>
<dbReference type="PANTHER" id="PTHR43425">
    <property type="entry name" value="OXYGEN-INSENSITIVE NADPH NITROREDUCTASE"/>
    <property type="match status" value="1"/>
</dbReference>
<evidence type="ECO:0000256" key="4">
    <source>
        <dbReference type="ARBA" id="ARBA00023002"/>
    </source>
</evidence>
<dbReference type="Proteomes" id="UP001151071">
    <property type="component" value="Unassembled WGS sequence"/>
</dbReference>
<keyword evidence="3 5" id="KW-0288">FMN</keyword>
<evidence type="ECO:0000313" key="7">
    <source>
        <dbReference type="EMBL" id="MDA5107673.1"/>
    </source>
</evidence>
<dbReference type="AlphaFoldDB" id="A0A9X3Z2H4"/>
<evidence type="ECO:0000256" key="5">
    <source>
        <dbReference type="PIRNR" id="PIRNR005426"/>
    </source>
</evidence>
<organism evidence="7 8">
    <name type="scientific">Brevibacillus thermoruber</name>
    <dbReference type="NCBI Taxonomy" id="33942"/>
    <lineage>
        <taxon>Bacteria</taxon>
        <taxon>Bacillati</taxon>
        <taxon>Bacillota</taxon>
        <taxon>Bacilli</taxon>
        <taxon>Bacillales</taxon>
        <taxon>Paenibacillaceae</taxon>
        <taxon>Brevibacillus</taxon>
    </lineage>
</organism>
<dbReference type="CDD" id="cd02146">
    <property type="entry name" value="NfsA-like"/>
    <property type="match status" value="1"/>
</dbReference>
<evidence type="ECO:0000256" key="2">
    <source>
        <dbReference type="ARBA" id="ARBA00022630"/>
    </source>
</evidence>
<reference evidence="7" key="1">
    <citation type="submission" date="2022-12" db="EMBL/GenBank/DDBJ databases">
        <title>Draft genome sequence of the thermophilic strain Brevibacillus thermoruber HT42, isolated from Los Humeros, Puebla, Mexico, with biotechnological potential.</title>
        <authorList>
            <person name="Lara Sanchez J."/>
            <person name="Solis Palacios R."/>
            <person name="Bustos Baena A.S."/>
            <person name="Ruz Baez A.E."/>
            <person name="Espinosa Luna G."/>
            <person name="Oliart Ros R.M."/>
        </authorList>
    </citation>
    <scope>NUCLEOTIDE SEQUENCE</scope>
    <source>
        <strain evidence="7">HT42</strain>
    </source>
</reference>